<evidence type="ECO:0000313" key="7">
    <source>
        <dbReference type="Proteomes" id="UP000245699"/>
    </source>
</evidence>
<evidence type="ECO:0000256" key="1">
    <source>
        <dbReference type="ARBA" id="ARBA00022741"/>
    </source>
</evidence>
<feature type="domain" description="SNF2 N-terminal" evidence="5">
    <location>
        <begin position="481"/>
        <end position="583"/>
    </location>
</feature>
<gene>
    <name evidence="6" type="ORF">BB559_006144</name>
</gene>
<dbReference type="InterPro" id="IPR050628">
    <property type="entry name" value="SNF2_RAD54_helicase_TF"/>
</dbReference>
<dbReference type="GO" id="GO:0016787">
    <property type="term" value="F:hydrolase activity"/>
    <property type="evidence" value="ECO:0007669"/>
    <property type="project" value="UniProtKB-KW"/>
</dbReference>
<organism evidence="6 7">
    <name type="scientific">Furculomyces boomerangus</name>
    <dbReference type="NCBI Taxonomy" id="61424"/>
    <lineage>
        <taxon>Eukaryota</taxon>
        <taxon>Fungi</taxon>
        <taxon>Fungi incertae sedis</taxon>
        <taxon>Zoopagomycota</taxon>
        <taxon>Kickxellomycotina</taxon>
        <taxon>Harpellomycetes</taxon>
        <taxon>Harpellales</taxon>
        <taxon>Harpellaceae</taxon>
        <taxon>Furculomyces</taxon>
    </lineage>
</organism>
<evidence type="ECO:0000313" key="6">
    <source>
        <dbReference type="EMBL" id="PVU87246.1"/>
    </source>
</evidence>
<name>A0A2T9Y4G5_9FUNG</name>
<dbReference type="InterPro" id="IPR000330">
    <property type="entry name" value="SNF2_N"/>
</dbReference>
<dbReference type="OrthoDB" id="448448at2759"/>
<keyword evidence="2" id="KW-0378">Hydrolase</keyword>
<dbReference type="GO" id="GO:0005634">
    <property type="term" value="C:nucleus"/>
    <property type="evidence" value="ECO:0007669"/>
    <property type="project" value="TreeGrafter"/>
</dbReference>
<dbReference type="GO" id="GO:0008094">
    <property type="term" value="F:ATP-dependent activity, acting on DNA"/>
    <property type="evidence" value="ECO:0007669"/>
    <property type="project" value="TreeGrafter"/>
</dbReference>
<keyword evidence="3" id="KW-0067">ATP-binding</keyword>
<evidence type="ECO:0000259" key="5">
    <source>
        <dbReference type="Pfam" id="PF00176"/>
    </source>
</evidence>
<dbReference type="EMBL" id="MBFT01000779">
    <property type="protein sequence ID" value="PVU87246.1"/>
    <property type="molecule type" value="Genomic_DNA"/>
</dbReference>
<sequence length="668" mass="75359">MNEIIELIDSDDEFPMNLASKNKINQAYTQNSTHQTLETFILPEQTPLNTSSKTGLLIEIDDSNYSTDRILNLHLPAPVISPNQPQTPTHNKNNIYKVQNNSDEQSLIVLSDEEITPRKRSFQETGFLSKELIQDRENKRPRKDSFDNPWAQKVWVYIGGVECSIYDFKIANFVLEDSPFMYYPIRLKLSGNIIPDILVYDCNSQVDYGHIEKQYSQILGPLISSGHLKVSGAFYCNAMSTKVPILISCFTQRENIPMIEQYLIRISSYKKNYPPLGIAEEQGDLTVCVGGYGSIPKKSIFANTNSEKNQFDKRLFREMYMKDLLGPLAIPSSRYLSSSSNKFSVNTLGSTESMQVFEDGTNTDSKLESVFKDLNYKKRYKNFKDNNNVNNGKDNSAKNNTKIRASKLPEGYVEMHAEEDSLNVRSSHSLNHLKNPNGEKQNDANALSKNRTEIIKSTFRSLLNLPEAEPSPEITTKLHRHQKQALYFMLHREIPGVDISTKKSSNSELRTKGKTLPVWTKTESYVSGNQENTSVYCHTITTIRKIGTPVSCLGGILADDMGLGKTLTVISLILANEPKHKLGSLNNDKNVKSRNLLVSPFKGTSSQKNDHLENENISKHGHLQSSSGSTTKEHSSLKNKSISSIKSSQMLFNMEQDADELFSKEYRG</sequence>
<dbReference type="STRING" id="61424.A0A2T9Y4G5"/>
<dbReference type="SUPFAM" id="SSF52540">
    <property type="entry name" value="P-loop containing nucleoside triphosphate hydrolases"/>
    <property type="match status" value="1"/>
</dbReference>
<dbReference type="GO" id="GO:0006281">
    <property type="term" value="P:DNA repair"/>
    <property type="evidence" value="ECO:0007669"/>
    <property type="project" value="TreeGrafter"/>
</dbReference>
<dbReference type="InterPro" id="IPR038718">
    <property type="entry name" value="SNF2-like_sf"/>
</dbReference>
<accession>A0A2T9Y4G5</accession>
<dbReference type="Proteomes" id="UP000245699">
    <property type="component" value="Unassembled WGS sequence"/>
</dbReference>
<evidence type="ECO:0000256" key="2">
    <source>
        <dbReference type="ARBA" id="ARBA00022801"/>
    </source>
</evidence>
<feature type="non-terminal residue" evidence="6">
    <location>
        <position position="668"/>
    </location>
</feature>
<dbReference type="PANTHER" id="PTHR45626">
    <property type="entry name" value="TRANSCRIPTION TERMINATION FACTOR 2-RELATED"/>
    <property type="match status" value="1"/>
</dbReference>
<proteinExistence type="predicted"/>
<comment type="caution">
    <text evidence="6">The sequence shown here is derived from an EMBL/GenBank/DDBJ whole genome shotgun (WGS) entry which is preliminary data.</text>
</comment>
<dbReference type="AlphaFoldDB" id="A0A2T9Y4G5"/>
<protein>
    <recommendedName>
        <fullName evidence="5">SNF2 N-terminal domain-containing protein</fullName>
    </recommendedName>
</protein>
<dbReference type="Pfam" id="PF00176">
    <property type="entry name" value="SNF2-rel_dom"/>
    <property type="match status" value="1"/>
</dbReference>
<feature type="region of interest" description="Disordered" evidence="4">
    <location>
        <begin position="619"/>
        <end position="641"/>
    </location>
</feature>
<dbReference type="GO" id="GO:0005524">
    <property type="term" value="F:ATP binding"/>
    <property type="evidence" value="ECO:0007669"/>
    <property type="project" value="UniProtKB-KW"/>
</dbReference>
<dbReference type="PANTHER" id="PTHR45626:SF52">
    <property type="entry name" value="SINGLE-STRANDED DNA-DEPENDENT ATPASE (EUROFUNG)"/>
    <property type="match status" value="1"/>
</dbReference>
<evidence type="ECO:0000256" key="3">
    <source>
        <dbReference type="ARBA" id="ARBA00022840"/>
    </source>
</evidence>
<keyword evidence="7" id="KW-1185">Reference proteome</keyword>
<dbReference type="InterPro" id="IPR027417">
    <property type="entry name" value="P-loop_NTPase"/>
</dbReference>
<dbReference type="Gene3D" id="3.40.50.10810">
    <property type="entry name" value="Tandem AAA-ATPase domain"/>
    <property type="match status" value="1"/>
</dbReference>
<keyword evidence="1" id="KW-0547">Nucleotide-binding</keyword>
<reference evidence="6 7" key="1">
    <citation type="journal article" date="2018" name="MBio">
        <title>Comparative Genomics Reveals the Core Gene Toolbox for the Fungus-Insect Symbiosis.</title>
        <authorList>
            <person name="Wang Y."/>
            <person name="Stata M."/>
            <person name="Wang W."/>
            <person name="Stajich J.E."/>
            <person name="White M.M."/>
            <person name="Moncalvo J.M."/>
        </authorList>
    </citation>
    <scope>NUCLEOTIDE SEQUENCE [LARGE SCALE GENOMIC DNA]</scope>
    <source>
        <strain evidence="6 7">AUS-77-4</strain>
    </source>
</reference>
<evidence type="ECO:0000256" key="4">
    <source>
        <dbReference type="SAM" id="MobiDB-lite"/>
    </source>
</evidence>